<feature type="coiled-coil region" evidence="1">
    <location>
        <begin position="179"/>
        <end position="210"/>
    </location>
</feature>
<name>A0A202FEJ8_9LACO</name>
<keyword evidence="1" id="KW-0175">Coiled coil</keyword>
<reference evidence="2 3" key="1">
    <citation type="submission" date="2017-03" db="EMBL/GenBank/DDBJ databases">
        <title>Genome sequence of Lactobacillus bobalius KACC 16343.</title>
        <authorList>
            <person name="Chun J."/>
        </authorList>
    </citation>
    <scope>NUCLEOTIDE SEQUENCE [LARGE SCALE GENOMIC DNA]</scope>
    <source>
        <strain evidence="2 3">KACC 16343</strain>
    </source>
</reference>
<gene>
    <name evidence="2" type="ORF">LKACC16343_00006</name>
</gene>
<accession>A0A202FEJ8</accession>
<evidence type="ECO:0008006" key="4">
    <source>
        <dbReference type="Google" id="ProtNLM"/>
    </source>
</evidence>
<evidence type="ECO:0000313" key="3">
    <source>
        <dbReference type="Proteomes" id="UP000196232"/>
    </source>
</evidence>
<dbReference type="RefSeq" id="WP_087721238.1">
    <property type="nucleotide sequence ID" value="NZ_MYFM01000001.1"/>
</dbReference>
<evidence type="ECO:0000256" key="1">
    <source>
        <dbReference type="SAM" id="Coils"/>
    </source>
</evidence>
<dbReference type="AlphaFoldDB" id="A0A202FEJ8"/>
<dbReference type="Proteomes" id="UP000196232">
    <property type="component" value="Unassembled WGS sequence"/>
</dbReference>
<dbReference type="EMBL" id="MYFM01000001">
    <property type="protein sequence ID" value="OVE98894.1"/>
    <property type="molecule type" value="Genomic_DNA"/>
</dbReference>
<organism evidence="2 3">
    <name type="scientific">Companilactobacillus bobalius</name>
    <dbReference type="NCBI Taxonomy" id="2801451"/>
    <lineage>
        <taxon>Bacteria</taxon>
        <taxon>Bacillati</taxon>
        <taxon>Bacillota</taxon>
        <taxon>Bacilli</taxon>
        <taxon>Lactobacillales</taxon>
        <taxon>Lactobacillaceae</taxon>
        <taxon>Companilactobacillus</taxon>
    </lineage>
</organism>
<comment type="caution">
    <text evidence="2">The sequence shown here is derived from an EMBL/GenBank/DDBJ whole genome shotgun (WGS) entry which is preliminary data.</text>
</comment>
<protein>
    <recommendedName>
        <fullName evidence="4">DUF2479 domain-containing protein</fullName>
    </recommendedName>
</protein>
<proteinExistence type="predicted"/>
<dbReference type="CDD" id="cd19958">
    <property type="entry name" value="pyocin_knob"/>
    <property type="match status" value="1"/>
</dbReference>
<sequence>MIRIAKISLDVRKDAVINNEPIILRQGENDVTIEATILNGGDETLQINFATFVAKKPDGTIVSNDPANVNGSVISYSVSKHLTESVGKIQDAYFVINNEVTTNGFDISIIPSTQLDDTSVSYIPGIENINKFLTDTENDWLGRIQQMKSQIAGLDIPAEFKLLMNKSLDEAKAQYQPTIDAAEANVENIVADLAAKKLDLETNSDELNATIVAIKAQIASVNSFLDGVQKQIIEANASFTAGQQAQVSQSISDGQKKLTDSIASMQTKFESDSKDLKSQSDQVIADLKSSSDTAIKDMQENQSTAMAKVNQDISNANISIKQLQESAVSKASPLSSVDKPQLTKDANWDDYANSGVYLVQGASGGNNIPIGAGTTWGYLMVLNGSPSGGAVQIYYDCVDTPVALYMRGTRGTPLVWSSWIKLTTLDSLNGKTITGKDSAGKDISIKITGIS</sequence>
<evidence type="ECO:0000313" key="2">
    <source>
        <dbReference type="EMBL" id="OVE98894.1"/>
    </source>
</evidence>